<keyword evidence="2" id="KW-1185">Reference proteome</keyword>
<gene>
    <name evidence="1" type="ORF">GGD90_001625</name>
</gene>
<dbReference type="RefSeq" id="WP_153116029.1">
    <property type="nucleotide sequence ID" value="NZ_JACIGE010000005.1"/>
</dbReference>
<dbReference type="AlphaFoldDB" id="A0A840FZD9"/>
<protein>
    <recommendedName>
        <fullName evidence="3">Bacteriophage protein</fullName>
    </recommendedName>
</protein>
<dbReference type="Proteomes" id="UP000587070">
    <property type="component" value="Unassembled WGS sequence"/>
</dbReference>
<reference evidence="1 2" key="1">
    <citation type="submission" date="2020-08" db="EMBL/GenBank/DDBJ databases">
        <title>Genome sequencing of Purple Non-Sulfur Bacteria from various extreme environments.</title>
        <authorList>
            <person name="Mayer M."/>
        </authorList>
    </citation>
    <scope>NUCLEOTIDE SEQUENCE [LARGE SCALE GENOMIC DNA]</scope>
    <source>
        <strain evidence="1 2">2761</strain>
    </source>
</reference>
<evidence type="ECO:0000313" key="2">
    <source>
        <dbReference type="Proteomes" id="UP000587070"/>
    </source>
</evidence>
<sequence length="135" mass="13778">MSALTADRNTPSRDNVDFEFPVAASTKIYAGGLTCLNAAGTATKGAVSTTLKTVGVAQATVDNSAGAAGDKRVKVRRGCFKFGNSASTDLITLANVGASAYIVDDQTVALTSGSSTRSIAGTIRDVESDGVWIEI</sequence>
<accession>A0A840FZD9</accession>
<evidence type="ECO:0000313" key="1">
    <source>
        <dbReference type="EMBL" id="MBB4247254.1"/>
    </source>
</evidence>
<comment type="caution">
    <text evidence="1">The sequence shown here is derived from an EMBL/GenBank/DDBJ whole genome shotgun (WGS) entry which is preliminary data.</text>
</comment>
<name>A0A840FZD9_RHOTE</name>
<proteinExistence type="predicted"/>
<dbReference type="EMBL" id="JACIGE010000005">
    <property type="protein sequence ID" value="MBB4247254.1"/>
    <property type="molecule type" value="Genomic_DNA"/>
</dbReference>
<dbReference type="OrthoDB" id="5465205at2"/>
<evidence type="ECO:0008006" key="3">
    <source>
        <dbReference type="Google" id="ProtNLM"/>
    </source>
</evidence>
<organism evidence="1 2">
    <name type="scientific">Rhodocyclus tenuis</name>
    <name type="common">Rhodospirillum tenue</name>
    <dbReference type="NCBI Taxonomy" id="1066"/>
    <lineage>
        <taxon>Bacteria</taxon>
        <taxon>Pseudomonadati</taxon>
        <taxon>Pseudomonadota</taxon>
        <taxon>Betaproteobacteria</taxon>
        <taxon>Rhodocyclales</taxon>
        <taxon>Rhodocyclaceae</taxon>
        <taxon>Rhodocyclus</taxon>
    </lineage>
</organism>